<sequence>MELRQLRYYVRLVELGSITRAAKDLHIVTSALSQQMSRLESELSTRLLQRSAAGVCATDAGIAFYRQAQLTLRHADGAVRAAQQARLSGQVGVGIGTSASAVLAMPFISAMHERYPDIRLHVVDSLSTNLAAKVNARELDLAVVMQATGGLRGSAEPLVHEQLCLIGAAGMPQLQGLLGTKVRINQLTDVPMVLSAQGLRDAVDAAFAQAGCQPRIALEVDGLSVVMDAVRAGIGATILPRAAILRMPKDAFICVEIADPSAHRITTLLSLAEDELSPAALAARVVLRATAETLVQDGRWPGAELHKK</sequence>
<gene>
    <name evidence="7" type="ORF">WKW82_29430</name>
</gene>
<evidence type="ECO:0000256" key="5">
    <source>
        <dbReference type="ARBA" id="ARBA00023163"/>
    </source>
</evidence>
<evidence type="ECO:0000256" key="4">
    <source>
        <dbReference type="ARBA" id="ARBA00023159"/>
    </source>
</evidence>
<name>A0ABU8WTC1_9BURK</name>
<keyword evidence="3" id="KW-0238">DNA-binding</keyword>
<protein>
    <submittedName>
        <fullName evidence="7">LysR substrate-binding domain-containing protein</fullName>
    </submittedName>
</protein>
<keyword evidence="4" id="KW-0010">Activator</keyword>
<evidence type="ECO:0000256" key="1">
    <source>
        <dbReference type="ARBA" id="ARBA00009437"/>
    </source>
</evidence>
<dbReference type="Pfam" id="PF03466">
    <property type="entry name" value="LysR_substrate"/>
    <property type="match status" value="1"/>
</dbReference>
<evidence type="ECO:0000256" key="3">
    <source>
        <dbReference type="ARBA" id="ARBA00023125"/>
    </source>
</evidence>
<accession>A0ABU8WTC1</accession>
<comment type="caution">
    <text evidence="7">The sequence shown here is derived from an EMBL/GenBank/DDBJ whole genome shotgun (WGS) entry which is preliminary data.</text>
</comment>
<dbReference type="SUPFAM" id="SSF53850">
    <property type="entry name" value="Periplasmic binding protein-like II"/>
    <property type="match status" value="1"/>
</dbReference>
<dbReference type="InterPro" id="IPR036388">
    <property type="entry name" value="WH-like_DNA-bd_sf"/>
</dbReference>
<dbReference type="InterPro" id="IPR005119">
    <property type="entry name" value="LysR_subst-bd"/>
</dbReference>
<organism evidence="7 8">
    <name type="scientific">Variovorax rhizosphaerae</name>
    <dbReference type="NCBI Taxonomy" id="1836200"/>
    <lineage>
        <taxon>Bacteria</taxon>
        <taxon>Pseudomonadati</taxon>
        <taxon>Pseudomonadota</taxon>
        <taxon>Betaproteobacteria</taxon>
        <taxon>Burkholderiales</taxon>
        <taxon>Comamonadaceae</taxon>
        <taxon>Variovorax</taxon>
    </lineage>
</organism>
<dbReference type="Pfam" id="PF00126">
    <property type="entry name" value="HTH_1"/>
    <property type="match status" value="1"/>
</dbReference>
<comment type="similarity">
    <text evidence="1">Belongs to the LysR transcriptional regulatory family.</text>
</comment>
<dbReference type="Gene3D" id="1.10.10.10">
    <property type="entry name" value="Winged helix-like DNA-binding domain superfamily/Winged helix DNA-binding domain"/>
    <property type="match status" value="1"/>
</dbReference>
<dbReference type="RefSeq" id="WP_340346246.1">
    <property type="nucleotide sequence ID" value="NZ_JBBKZT010000017.1"/>
</dbReference>
<dbReference type="SUPFAM" id="SSF46785">
    <property type="entry name" value="Winged helix' DNA-binding domain"/>
    <property type="match status" value="1"/>
</dbReference>
<evidence type="ECO:0000313" key="8">
    <source>
        <dbReference type="Proteomes" id="UP001385892"/>
    </source>
</evidence>
<evidence type="ECO:0000259" key="6">
    <source>
        <dbReference type="PROSITE" id="PS50931"/>
    </source>
</evidence>
<dbReference type="PANTHER" id="PTHR30293">
    <property type="entry name" value="TRANSCRIPTIONAL REGULATORY PROTEIN NAC-RELATED"/>
    <property type="match status" value="1"/>
</dbReference>
<evidence type="ECO:0000313" key="7">
    <source>
        <dbReference type="EMBL" id="MEJ8850795.1"/>
    </source>
</evidence>
<evidence type="ECO:0000256" key="2">
    <source>
        <dbReference type="ARBA" id="ARBA00023015"/>
    </source>
</evidence>
<dbReference type="Gene3D" id="3.40.190.290">
    <property type="match status" value="1"/>
</dbReference>
<dbReference type="Proteomes" id="UP001385892">
    <property type="component" value="Unassembled WGS sequence"/>
</dbReference>
<dbReference type="PROSITE" id="PS50931">
    <property type="entry name" value="HTH_LYSR"/>
    <property type="match status" value="1"/>
</dbReference>
<keyword evidence="5" id="KW-0804">Transcription</keyword>
<feature type="domain" description="HTH lysR-type" evidence="6">
    <location>
        <begin position="1"/>
        <end position="58"/>
    </location>
</feature>
<proteinExistence type="inferred from homology"/>
<keyword evidence="2" id="KW-0805">Transcription regulation</keyword>
<reference evidence="7 8" key="1">
    <citation type="submission" date="2024-03" db="EMBL/GenBank/DDBJ databases">
        <title>Novel species of the genus Variovorax.</title>
        <authorList>
            <person name="Liu Q."/>
            <person name="Xin Y.-H."/>
        </authorList>
    </citation>
    <scope>NUCLEOTIDE SEQUENCE [LARGE SCALE GENOMIC DNA]</scope>
    <source>
        <strain evidence="7 8">KACC 18900</strain>
    </source>
</reference>
<dbReference type="InterPro" id="IPR036390">
    <property type="entry name" value="WH_DNA-bd_sf"/>
</dbReference>
<dbReference type="PANTHER" id="PTHR30293:SF0">
    <property type="entry name" value="NITROGEN ASSIMILATION REGULATORY PROTEIN NAC"/>
    <property type="match status" value="1"/>
</dbReference>
<keyword evidence="8" id="KW-1185">Reference proteome</keyword>
<dbReference type="EMBL" id="JBBKZT010000017">
    <property type="protein sequence ID" value="MEJ8850795.1"/>
    <property type="molecule type" value="Genomic_DNA"/>
</dbReference>
<dbReference type="InterPro" id="IPR000847">
    <property type="entry name" value="LysR_HTH_N"/>
</dbReference>